<evidence type="ECO:0000313" key="2">
    <source>
        <dbReference type="Ensembl" id="ENSEBUP00000011420.1"/>
    </source>
</evidence>
<feature type="compositionally biased region" description="Acidic residues" evidence="1">
    <location>
        <begin position="131"/>
        <end position="145"/>
    </location>
</feature>
<protein>
    <submittedName>
        <fullName evidence="2">Uncharacterized protein</fullName>
    </submittedName>
</protein>
<organism evidence="2 3">
    <name type="scientific">Eptatretus burgeri</name>
    <name type="common">Inshore hagfish</name>
    <dbReference type="NCBI Taxonomy" id="7764"/>
    <lineage>
        <taxon>Eukaryota</taxon>
        <taxon>Metazoa</taxon>
        <taxon>Chordata</taxon>
        <taxon>Craniata</taxon>
        <taxon>Vertebrata</taxon>
        <taxon>Cyclostomata</taxon>
        <taxon>Myxini</taxon>
        <taxon>Myxiniformes</taxon>
        <taxon>Myxinidae</taxon>
        <taxon>Eptatretinae</taxon>
        <taxon>Eptatretus</taxon>
    </lineage>
</organism>
<dbReference type="Ensembl" id="ENSEBUT00000011989.1">
    <property type="protein sequence ID" value="ENSEBUP00000011420.1"/>
    <property type="gene ID" value="ENSEBUG00000007326.1"/>
</dbReference>
<sequence length="167" mass="19006">MQEISIFGMTTFLMQSIRYPFGNLKNLTLYLRWNTHTTPVRRDKHNHFPWPWRKFGHSWYMRRQSNGSAFLTAPSGTFPETLKNSQSLCSLDDDESPRNRLETIVSPGGTCSFSAGRGDVGCITVCSSSTEEGEEAEEDDDDDDHDPCNEIFQLDCQGLDVDEIEKN</sequence>
<reference evidence="2" key="2">
    <citation type="submission" date="2025-09" db="UniProtKB">
        <authorList>
            <consortium name="Ensembl"/>
        </authorList>
    </citation>
    <scope>IDENTIFICATION</scope>
</reference>
<evidence type="ECO:0000256" key="1">
    <source>
        <dbReference type="SAM" id="MobiDB-lite"/>
    </source>
</evidence>
<accession>A0A8C4Q8U5</accession>
<keyword evidence="3" id="KW-1185">Reference proteome</keyword>
<evidence type="ECO:0000313" key="3">
    <source>
        <dbReference type="Proteomes" id="UP000694388"/>
    </source>
</evidence>
<proteinExistence type="predicted"/>
<reference evidence="2" key="1">
    <citation type="submission" date="2025-08" db="UniProtKB">
        <authorList>
            <consortium name="Ensembl"/>
        </authorList>
    </citation>
    <scope>IDENTIFICATION</scope>
</reference>
<name>A0A8C4Q8U5_EPTBU</name>
<dbReference type="AlphaFoldDB" id="A0A8C4Q8U5"/>
<feature type="region of interest" description="Disordered" evidence="1">
    <location>
        <begin position="128"/>
        <end position="149"/>
    </location>
</feature>
<dbReference type="Proteomes" id="UP000694388">
    <property type="component" value="Unplaced"/>
</dbReference>